<dbReference type="SUPFAM" id="SSF50156">
    <property type="entry name" value="PDZ domain-like"/>
    <property type="match status" value="1"/>
</dbReference>
<accession>A0AA49JYM9</accession>
<keyword evidence="4" id="KW-1185">Reference proteome</keyword>
<accession>A0AA49JT70</accession>
<feature type="domain" description="PDZ" evidence="1">
    <location>
        <begin position="139"/>
        <end position="175"/>
    </location>
</feature>
<dbReference type="Gene3D" id="3.30.750.44">
    <property type="match status" value="1"/>
</dbReference>
<dbReference type="EMBL" id="CP130612">
    <property type="protein sequence ID" value="WKW11559.1"/>
    <property type="molecule type" value="Genomic_DNA"/>
</dbReference>
<dbReference type="PANTHER" id="PTHR32060">
    <property type="entry name" value="TAIL-SPECIFIC PROTEASE"/>
    <property type="match status" value="1"/>
</dbReference>
<dbReference type="EMBL" id="CP130613">
    <property type="protein sequence ID" value="WKW14469.1"/>
    <property type="molecule type" value="Genomic_DNA"/>
</dbReference>
<dbReference type="GO" id="GO:0004175">
    <property type="term" value="F:endopeptidase activity"/>
    <property type="evidence" value="ECO:0007669"/>
    <property type="project" value="TreeGrafter"/>
</dbReference>
<protein>
    <submittedName>
        <fullName evidence="3">S41 family peptidase</fullName>
    </submittedName>
</protein>
<dbReference type="GO" id="GO:0008236">
    <property type="term" value="F:serine-type peptidase activity"/>
    <property type="evidence" value="ECO:0007669"/>
    <property type="project" value="InterPro"/>
</dbReference>
<gene>
    <name evidence="2" type="ORF">Strain138_000814</name>
    <name evidence="3" type="ORF">Strain318_000814</name>
</gene>
<dbReference type="RefSeq" id="WP_367887258.1">
    <property type="nucleotide sequence ID" value="NZ_CP130612.1"/>
</dbReference>
<evidence type="ECO:0000313" key="3">
    <source>
        <dbReference type="EMBL" id="WKW14469.1"/>
    </source>
</evidence>
<proteinExistence type="predicted"/>
<dbReference type="GO" id="GO:0006508">
    <property type="term" value="P:proteolysis"/>
    <property type="evidence" value="ECO:0007669"/>
    <property type="project" value="InterPro"/>
</dbReference>
<dbReference type="Gene3D" id="2.30.42.10">
    <property type="match status" value="1"/>
</dbReference>
<dbReference type="KEGG" id="pspc:Strain318_000814"/>
<dbReference type="Pfam" id="PF17820">
    <property type="entry name" value="PDZ_6"/>
    <property type="match status" value="1"/>
</dbReference>
<dbReference type="SMART" id="SM00245">
    <property type="entry name" value="TSPc"/>
    <property type="match status" value="1"/>
</dbReference>
<sequence length="453" mass="47312">MPESMPLGSRHARVGVLTLVCAFALTGTSRLAAQEIAPLAVFDSAWSAMARTYFDTALVNGRWRAAHDSLRRALGASPTLDEARTAIRTLIRVPGQSHFVLIPADAIPSATNTRTPASATPGTAGIVPRLAGDTLVAWRVVPGSAAAQAGVRPGDALVSVDGLEVDSVRVRLRRAFDSGVHEANTLFLQVMTSRLDGPSGDSVTLAVRGLDGGMRRYTLVRAAAPGRLSRYGNLPPMMVRAALDSTPVATPRGAVTIPIISFSGWFPVVIQDLDRFAFAARTAPAVIIDLRGNGGGAVGMIGGFAGHFSDSTWSLGSMRGRGADLRLTANPRRATPAGERVGVISAPVAILVDGMTASASEFFAAGMQSLGRARVFGETSAGQSLPAAMLRLPSGDVLMHPIADHVDASGRRIEGVGVVPDTRAPLVRKELAEGRDAALEAARAWLAESLSRP</sequence>
<dbReference type="AlphaFoldDB" id="A0AA49JYM9"/>
<organism evidence="3 4">
    <name type="scientific">Pseudogemmatithrix spongiicola</name>
    <dbReference type="NCBI Taxonomy" id="3062599"/>
    <lineage>
        <taxon>Bacteria</taxon>
        <taxon>Pseudomonadati</taxon>
        <taxon>Gemmatimonadota</taxon>
        <taxon>Gemmatimonadia</taxon>
        <taxon>Gemmatimonadales</taxon>
        <taxon>Gemmatimonadaceae</taxon>
        <taxon>Pseudogemmatithrix</taxon>
    </lineage>
</organism>
<evidence type="ECO:0000313" key="4">
    <source>
        <dbReference type="Proteomes" id="UP001229955"/>
    </source>
</evidence>
<dbReference type="Pfam" id="PF03572">
    <property type="entry name" value="Peptidase_S41"/>
    <property type="match status" value="1"/>
</dbReference>
<dbReference type="InterPro" id="IPR001478">
    <property type="entry name" value="PDZ"/>
</dbReference>
<dbReference type="PROSITE" id="PS50106">
    <property type="entry name" value="PDZ"/>
    <property type="match status" value="1"/>
</dbReference>
<dbReference type="Proteomes" id="UP001229955">
    <property type="component" value="Chromosome"/>
</dbReference>
<evidence type="ECO:0000259" key="1">
    <source>
        <dbReference type="PROSITE" id="PS50106"/>
    </source>
</evidence>
<dbReference type="InterPro" id="IPR029045">
    <property type="entry name" value="ClpP/crotonase-like_dom_sf"/>
</dbReference>
<dbReference type="InterPro" id="IPR036034">
    <property type="entry name" value="PDZ_sf"/>
</dbReference>
<reference evidence="3" key="1">
    <citation type="submission" date="2023-07" db="EMBL/GenBank/DDBJ databases">
        <authorList>
            <person name="Haufschild T."/>
            <person name="Kallscheuer N."/>
            <person name="Hammer J."/>
            <person name="Kohn T."/>
            <person name="Kabuu M."/>
            <person name="Jogler M."/>
            <person name="Wohfarth N."/>
            <person name="Heuer A."/>
            <person name="Rohde M."/>
            <person name="van Teeseling M.C.F."/>
            <person name="Jogler C."/>
        </authorList>
    </citation>
    <scope>NUCLEOTIDE SEQUENCE</scope>
    <source>
        <strain evidence="2">Strain 138</strain>
        <strain evidence="3">Strain 318</strain>
    </source>
</reference>
<dbReference type="InterPro" id="IPR041489">
    <property type="entry name" value="PDZ_6"/>
</dbReference>
<dbReference type="InterPro" id="IPR005151">
    <property type="entry name" value="Tail-specific_protease"/>
</dbReference>
<dbReference type="PANTHER" id="PTHR32060:SF22">
    <property type="entry name" value="CARBOXYL-TERMINAL-PROCESSING PEPTIDASE 3, CHLOROPLASTIC"/>
    <property type="match status" value="1"/>
</dbReference>
<dbReference type="Gene3D" id="3.90.226.10">
    <property type="entry name" value="2-enoyl-CoA Hydratase, Chain A, domain 1"/>
    <property type="match status" value="1"/>
</dbReference>
<evidence type="ECO:0000313" key="2">
    <source>
        <dbReference type="EMBL" id="WKW11559.1"/>
    </source>
</evidence>
<dbReference type="SUPFAM" id="SSF52096">
    <property type="entry name" value="ClpP/crotonase"/>
    <property type="match status" value="1"/>
</dbReference>
<name>A0AA49JYM9_9BACT</name>